<dbReference type="FunFam" id="3.40.50.1970:FF:000007">
    <property type="entry name" value="Pentafunctional AROM polypeptide"/>
    <property type="match status" value="1"/>
</dbReference>
<keyword evidence="15" id="KW-1185">Reference proteome</keyword>
<dbReference type="InterPro" id="IPR016037">
    <property type="entry name" value="DHQ_synth_AroB"/>
</dbReference>
<evidence type="ECO:0000256" key="9">
    <source>
        <dbReference type="ARBA" id="ARBA00023239"/>
    </source>
</evidence>
<keyword evidence="9 14" id="KW-0456">Lyase</keyword>
<evidence type="ECO:0000256" key="2">
    <source>
        <dbReference type="ARBA" id="ARBA00001941"/>
    </source>
</evidence>
<dbReference type="Pfam" id="PF24621">
    <property type="entry name" value="DHQS_C"/>
    <property type="match status" value="1"/>
</dbReference>
<dbReference type="InterPro" id="IPR056179">
    <property type="entry name" value="DHQS_C"/>
</dbReference>
<dbReference type="Pfam" id="PF01761">
    <property type="entry name" value="DHQ_synthase"/>
    <property type="match status" value="1"/>
</dbReference>
<dbReference type="AlphaFoldDB" id="A0A6G6GID4"/>
<dbReference type="RefSeq" id="WP_164678342.1">
    <property type="nucleotide sequence ID" value="NZ_CP049057.1"/>
</dbReference>
<name>A0A6G6GID4_9FLAO</name>
<dbReference type="GO" id="GO:0000166">
    <property type="term" value="F:nucleotide binding"/>
    <property type="evidence" value="ECO:0007669"/>
    <property type="project" value="UniProtKB-KW"/>
</dbReference>
<evidence type="ECO:0000256" key="6">
    <source>
        <dbReference type="ARBA" id="ARBA00022741"/>
    </source>
</evidence>
<evidence type="ECO:0000256" key="11">
    <source>
        <dbReference type="NCBIfam" id="TIGR01357"/>
    </source>
</evidence>
<organism evidence="14 15">
    <name type="scientific">Rasiella rasia</name>
    <dbReference type="NCBI Taxonomy" id="2744027"/>
    <lineage>
        <taxon>Bacteria</taxon>
        <taxon>Pseudomonadati</taxon>
        <taxon>Bacteroidota</taxon>
        <taxon>Flavobacteriia</taxon>
        <taxon>Flavobacteriales</taxon>
        <taxon>Flavobacteriaceae</taxon>
        <taxon>Rasiella</taxon>
    </lineage>
</organism>
<evidence type="ECO:0000256" key="7">
    <source>
        <dbReference type="ARBA" id="ARBA00022833"/>
    </source>
</evidence>
<dbReference type="GO" id="GO:0009073">
    <property type="term" value="P:aromatic amino acid family biosynthetic process"/>
    <property type="evidence" value="ECO:0007669"/>
    <property type="project" value="InterPro"/>
</dbReference>
<comment type="cofactor">
    <cofactor evidence="1">
        <name>NAD(+)</name>
        <dbReference type="ChEBI" id="CHEBI:57540"/>
    </cofactor>
</comment>
<keyword evidence="10" id="KW-0170">Cobalt</keyword>
<evidence type="ECO:0000256" key="5">
    <source>
        <dbReference type="ARBA" id="ARBA00022723"/>
    </source>
</evidence>
<proteinExistence type="predicted"/>
<dbReference type="InterPro" id="IPR050071">
    <property type="entry name" value="Dehydroquinate_synthase"/>
</dbReference>
<dbReference type="PANTHER" id="PTHR43622">
    <property type="entry name" value="3-DEHYDROQUINATE SYNTHASE"/>
    <property type="match status" value="1"/>
</dbReference>
<reference evidence="14 15" key="1">
    <citation type="submission" date="2020-02" db="EMBL/GenBank/DDBJ databases">
        <title>Complete genome sequence of Flavobacteriaceae bacterium.</title>
        <authorList>
            <person name="Kim S.-J."/>
            <person name="Kim Y.-S."/>
            <person name="Kim K.-H."/>
        </authorList>
    </citation>
    <scope>NUCLEOTIDE SEQUENCE [LARGE SCALE GENOMIC DNA]</scope>
    <source>
        <strain evidence="14 15">RR4-40</strain>
    </source>
</reference>
<dbReference type="SUPFAM" id="SSF56796">
    <property type="entry name" value="Dehydroquinate synthase-like"/>
    <property type="match status" value="1"/>
</dbReference>
<dbReference type="GO" id="GO:0046872">
    <property type="term" value="F:metal ion binding"/>
    <property type="evidence" value="ECO:0007669"/>
    <property type="project" value="UniProtKB-KW"/>
</dbReference>
<keyword evidence="5" id="KW-0479">Metal-binding</keyword>
<feature type="domain" description="3-dehydroquinate synthase N-terminal" evidence="12">
    <location>
        <begin position="62"/>
        <end position="173"/>
    </location>
</feature>
<evidence type="ECO:0000259" key="13">
    <source>
        <dbReference type="Pfam" id="PF24621"/>
    </source>
</evidence>
<evidence type="ECO:0000256" key="3">
    <source>
        <dbReference type="ARBA" id="ARBA00001947"/>
    </source>
</evidence>
<dbReference type="Gene3D" id="3.40.50.1970">
    <property type="match status" value="1"/>
</dbReference>
<keyword evidence="7" id="KW-0862">Zinc</keyword>
<evidence type="ECO:0000313" key="15">
    <source>
        <dbReference type="Proteomes" id="UP000505306"/>
    </source>
</evidence>
<dbReference type="GO" id="GO:0003856">
    <property type="term" value="F:3-dehydroquinate synthase activity"/>
    <property type="evidence" value="ECO:0007669"/>
    <property type="project" value="UniProtKB-UniRule"/>
</dbReference>
<evidence type="ECO:0000256" key="8">
    <source>
        <dbReference type="ARBA" id="ARBA00023027"/>
    </source>
</evidence>
<evidence type="ECO:0000256" key="1">
    <source>
        <dbReference type="ARBA" id="ARBA00001911"/>
    </source>
</evidence>
<dbReference type="GO" id="GO:0005737">
    <property type="term" value="C:cytoplasm"/>
    <property type="evidence" value="ECO:0007669"/>
    <property type="project" value="InterPro"/>
</dbReference>
<dbReference type="EMBL" id="CP049057">
    <property type="protein sequence ID" value="QIE58335.1"/>
    <property type="molecule type" value="Genomic_DNA"/>
</dbReference>
<evidence type="ECO:0000259" key="12">
    <source>
        <dbReference type="Pfam" id="PF01761"/>
    </source>
</evidence>
<dbReference type="Proteomes" id="UP000505306">
    <property type="component" value="Chromosome"/>
</dbReference>
<gene>
    <name evidence="14" type="primary">aroB</name>
    <name evidence="14" type="ORF">G5B37_01780</name>
</gene>
<comment type="cofactor">
    <cofactor evidence="3">
        <name>Zn(2+)</name>
        <dbReference type="ChEBI" id="CHEBI:29105"/>
    </cofactor>
</comment>
<accession>A0A6G6GID4</accession>
<dbReference type="PIRSF" id="PIRSF001455">
    <property type="entry name" value="DHQ_synth"/>
    <property type="match status" value="1"/>
</dbReference>
<sequence>MEKIEKARGSVYCGIDVWKLLNEHISALSPSKIIILTDSNTQKHCLPILLKHINTPIAISSISIPAGEEHKTIATCNYVWEELSNKGADRKSVLINLGGGVVTDLGGFVACTYKRGIEFINIPTSLLAMVDASVGGKNGVDLGHVKNQIGIIKNPYSVYVSVAFLETLPSAHLISGYAEMLKHGLIASETYWQAIKAIDFQNAKTTEEFIWTSIEIKNKVVTEDPTELGIRKTLNYGHTLGHAIESYCLDKSDKQTLLHGEAVAIGLILANYISFHLVNFPKKKLETTTSTILSYFPKQSFSEKDIENIIELLKYDKKNVDGNVNFVLLRDFNNYVIDQKVSNDLIYSAFEYYKNFKN</sequence>
<keyword evidence="8" id="KW-0520">NAD</keyword>
<feature type="domain" description="3-dehydroquinate synthase C-terminal" evidence="13">
    <location>
        <begin position="176"/>
        <end position="319"/>
    </location>
</feature>
<evidence type="ECO:0000256" key="10">
    <source>
        <dbReference type="ARBA" id="ARBA00023285"/>
    </source>
</evidence>
<comment type="function">
    <text evidence="4">Catalyzes the conversion of 3-deoxy-D-arabino-heptulosonate 7-phosphate (DAHP) to dehydroquinate (DHQ).</text>
</comment>
<evidence type="ECO:0000313" key="14">
    <source>
        <dbReference type="EMBL" id="QIE58335.1"/>
    </source>
</evidence>
<dbReference type="Gene3D" id="1.20.1090.10">
    <property type="entry name" value="Dehydroquinate synthase-like - alpha domain"/>
    <property type="match status" value="1"/>
</dbReference>
<dbReference type="CDD" id="cd08195">
    <property type="entry name" value="DHQS"/>
    <property type="match status" value="1"/>
</dbReference>
<dbReference type="EC" id="4.2.3.4" evidence="11"/>
<dbReference type="KEGG" id="mgel:G5B37_01780"/>
<evidence type="ECO:0000256" key="4">
    <source>
        <dbReference type="ARBA" id="ARBA00003485"/>
    </source>
</evidence>
<comment type="cofactor">
    <cofactor evidence="2">
        <name>Co(2+)</name>
        <dbReference type="ChEBI" id="CHEBI:48828"/>
    </cofactor>
</comment>
<dbReference type="InterPro" id="IPR030960">
    <property type="entry name" value="DHQS/DOIS_N"/>
</dbReference>
<dbReference type="InterPro" id="IPR030963">
    <property type="entry name" value="DHQ_synth_fam"/>
</dbReference>
<keyword evidence="6" id="KW-0547">Nucleotide-binding</keyword>
<dbReference type="PANTHER" id="PTHR43622:SF1">
    <property type="entry name" value="3-DEHYDROQUINATE SYNTHASE"/>
    <property type="match status" value="1"/>
</dbReference>
<protein>
    <recommendedName>
        <fullName evidence="11">3-dehydroquinate synthase</fullName>
        <ecNumber evidence="11">4.2.3.4</ecNumber>
    </recommendedName>
</protein>
<dbReference type="GO" id="GO:0009423">
    <property type="term" value="P:chorismate biosynthetic process"/>
    <property type="evidence" value="ECO:0007669"/>
    <property type="project" value="UniProtKB-UniRule"/>
</dbReference>
<dbReference type="NCBIfam" id="TIGR01357">
    <property type="entry name" value="aroB"/>
    <property type="match status" value="1"/>
</dbReference>